<gene>
    <name evidence="2" type="ORF">FIE12Z_5102</name>
</gene>
<evidence type="ECO:0000313" key="2">
    <source>
        <dbReference type="EMBL" id="RFN50600.1"/>
    </source>
</evidence>
<comment type="caution">
    <text evidence="2">The sequence shown here is derived from an EMBL/GenBank/DDBJ whole genome shotgun (WGS) entry which is preliminary data.</text>
</comment>
<evidence type="ECO:0000313" key="3">
    <source>
        <dbReference type="Proteomes" id="UP000265631"/>
    </source>
</evidence>
<protein>
    <submittedName>
        <fullName evidence="2">Uncharacterized protein</fullName>
    </submittedName>
</protein>
<name>A0A395MS43_9HYPO</name>
<dbReference type="EMBL" id="PXXK01000131">
    <property type="protein sequence ID" value="RFN50600.1"/>
    <property type="molecule type" value="Genomic_DNA"/>
</dbReference>
<keyword evidence="3" id="KW-1185">Reference proteome</keyword>
<dbReference type="Proteomes" id="UP000265631">
    <property type="component" value="Unassembled WGS sequence"/>
</dbReference>
<dbReference type="AlphaFoldDB" id="A0A395MS43"/>
<proteinExistence type="predicted"/>
<keyword evidence="1" id="KW-0732">Signal</keyword>
<accession>A0A395MS43</accession>
<reference evidence="2 3" key="1">
    <citation type="journal article" date="2018" name="PLoS Pathog.">
        <title>Evolution of structural diversity of trichothecenes, a family of toxins produced by plant pathogenic and entomopathogenic fungi.</title>
        <authorList>
            <person name="Proctor R.H."/>
            <person name="McCormick S.P."/>
            <person name="Kim H.S."/>
            <person name="Cardoza R.E."/>
            <person name="Stanley A.M."/>
            <person name="Lindo L."/>
            <person name="Kelly A."/>
            <person name="Brown D.W."/>
            <person name="Lee T."/>
            <person name="Vaughan M.M."/>
            <person name="Alexander N.J."/>
            <person name="Busman M."/>
            <person name="Gutierrez S."/>
        </authorList>
    </citation>
    <scope>NUCLEOTIDE SEQUENCE [LARGE SCALE GENOMIC DNA]</scope>
    <source>
        <strain evidence="2 3">NRRL 13405</strain>
    </source>
</reference>
<sequence>MQFKNAIFTNGLLVGACIATAVPEAQPLSLYKLPLISKRACNEDGYAKCTQACQMGPGGALLGCWAEYALKDATLLASAVNSPV</sequence>
<organism evidence="2 3">
    <name type="scientific">Fusarium flagelliforme</name>
    <dbReference type="NCBI Taxonomy" id="2675880"/>
    <lineage>
        <taxon>Eukaryota</taxon>
        <taxon>Fungi</taxon>
        <taxon>Dikarya</taxon>
        <taxon>Ascomycota</taxon>
        <taxon>Pezizomycotina</taxon>
        <taxon>Sordariomycetes</taxon>
        <taxon>Hypocreomycetidae</taxon>
        <taxon>Hypocreales</taxon>
        <taxon>Nectriaceae</taxon>
        <taxon>Fusarium</taxon>
        <taxon>Fusarium incarnatum-equiseti species complex</taxon>
    </lineage>
</organism>
<dbReference type="PROSITE" id="PS51257">
    <property type="entry name" value="PROKAR_LIPOPROTEIN"/>
    <property type="match status" value="1"/>
</dbReference>
<feature type="signal peptide" evidence="1">
    <location>
        <begin position="1"/>
        <end position="27"/>
    </location>
</feature>
<feature type="chain" id="PRO_5017298907" evidence="1">
    <location>
        <begin position="28"/>
        <end position="84"/>
    </location>
</feature>
<evidence type="ECO:0000256" key="1">
    <source>
        <dbReference type="SAM" id="SignalP"/>
    </source>
</evidence>